<reference evidence="1 2" key="1">
    <citation type="submission" date="2018-11" db="EMBL/GenBank/DDBJ databases">
        <title>Genomes From Bacteria Associated with the Canine Oral Cavity: a Test Case for Automated Genome-Based Taxonomic Assignment.</title>
        <authorList>
            <person name="Coil D.A."/>
            <person name="Jospin G."/>
            <person name="Darling A.E."/>
            <person name="Wallis C."/>
            <person name="Davis I.J."/>
            <person name="Harris S."/>
            <person name="Eisen J.A."/>
            <person name="Holcombe L.J."/>
            <person name="O'Flynn C."/>
        </authorList>
    </citation>
    <scope>NUCLEOTIDE SEQUENCE [LARGE SCALE GENOMIC DNA]</scope>
    <source>
        <strain evidence="1 2">OH4460_COT-188</strain>
    </source>
</reference>
<sequence length="87" mass="10366">MKQTLLKIFEEKMDKERGSYISTWDKYAEELVEVYEKFIKHQPLEEQIIKLLSISYGDSFLNTGIYNAFKNNNMQLLHDTHISSSRF</sequence>
<gene>
    <name evidence="1" type="ORF">EII27_05910</name>
</gene>
<name>A0A3P1UUT8_9FUSO</name>
<dbReference type="EMBL" id="RQYY01000008">
    <property type="protein sequence ID" value="RRD25582.1"/>
    <property type="molecule type" value="Genomic_DNA"/>
</dbReference>
<organism evidence="1 2">
    <name type="scientific">Fusobacterium canifelinum</name>
    <dbReference type="NCBI Taxonomy" id="285729"/>
    <lineage>
        <taxon>Bacteria</taxon>
        <taxon>Fusobacteriati</taxon>
        <taxon>Fusobacteriota</taxon>
        <taxon>Fusobacteriia</taxon>
        <taxon>Fusobacteriales</taxon>
        <taxon>Fusobacteriaceae</taxon>
        <taxon>Fusobacterium</taxon>
    </lineage>
</organism>
<comment type="caution">
    <text evidence="1">The sequence shown here is derived from an EMBL/GenBank/DDBJ whole genome shotgun (WGS) entry which is preliminary data.</text>
</comment>
<evidence type="ECO:0000313" key="1">
    <source>
        <dbReference type="EMBL" id="RRD25582.1"/>
    </source>
</evidence>
<proteinExistence type="predicted"/>
<protein>
    <submittedName>
        <fullName evidence="1">Uncharacterized protein</fullName>
    </submittedName>
</protein>
<accession>A0A3P1UUT8</accession>
<dbReference type="RefSeq" id="WP_124796612.1">
    <property type="nucleotide sequence ID" value="NZ_RQYY01000008.1"/>
</dbReference>
<dbReference type="AlphaFoldDB" id="A0A3P1UUT8"/>
<dbReference type="Proteomes" id="UP000281534">
    <property type="component" value="Unassembled WGS sequence"/>
</dbReference>
<evidence type="ECO:0000313" key="2">
    <source>
        <dbReference type="Proteomes" id="UP000281534"/>
    </source>
</evidence>